<dbReference type="Proteomes" id="UP001163046">
    <property type="component" value="Unassembled WGS sequence"/>
</dbReference>
<dbReference type="InterPro" id="IPR027992">
    <property type="entry name" value="tRNA_bind_dom"/>
</dbReference>
<accession>A0A9W9Z7C1</accession>
<dbReference type="EMBL" id="MU826501">
    <property type="protein sequence ID" value="KAJ7375754.1"/>
    <property type="molecule type" value="Genomic_DNA"/>
</dbReference>
<evidence type="ECO:0000259" key="1">
    <source>
        <dbReference type="Pfam" id="PF13725"/>
    </source>
</evidence>
<reference evidence="2" key="1">
    <citation type="submission" date="2023-01" db="EMBL/GenBank/DDBJ databases">
        <title>Genome assembly of the deep-sea coral Lophelia pertusa.</title>
        <authorList>
            <person name="Herrera S."/>
            <person name="Cordes E."/>
        </authorList>
    </citation>
    <scope>NUCLEOTIDE SEQUENCE</scope>
    <source>
        <strain evidence="2">USNM1676648</strain>
        <tissue evidence="2">Polyp</tissue>
    </source>
</reference>
<comment type="caution">
    <text evidence="2">The sequence shown here is derived from an EMBL/GenBank/DDBJ whole genome shotgun (WGS) entry which is preliminary data.</text>
</comment>
<feature type="domain" description="Possible tRNA binding" evidence="1">
    <location>
        <begin position="5"/>
        <end position="116"/>
    </location>
</feature>
<dbReference type="OrthoDB" id="6017932at2759"/>
<dbReference type="AlphaFoldDB" id="A0A9W9Z7C1"/>
<dbReference type="PANTHER" id="PTHR10925:SF5">
    <property type="entry name" value="RNA CYTIDINE ACETYLTRANSFERASE"/>
    <property type="match status" value="1"/>
</dbReference>
<organism evidence="2 3">
    <name type="scientific">Desmophyllum pertusum</name>
    <dbReference type="NCBI Taxonomy" id="174260"/>
    <lineage>
        <taxon>Eukaryota</taxon>
        <taxon>Metazoa</taxon>
        <taxon>Cnidaria</taxon>
        <taxon>Anthozoa</taxon>
        <taxon>Hexacorallia</taxon>
        <taxon>Scleractinia</taxon>
        <taxon>Caryophylliina</taxon>
        <taxon>Caryophylliidae</taxon>
        <taxon>Desmophyllum</taxon>
    </lineage>
</organism>
<dbReference type="Pfam" id="PF13725">
    <property type="entry name" value="tRNA_bind_2"/>
    <property type="match status" value="1"/>
</dbReference>
<protein>
    <submittedName>
        <fullName evidence="2">N-acetyltransferase 10</fullName>
    </submittedName>
</protein>
<dbReference type="PANTHER" id="PTHR10925">
    <property type="entry name" value="N-ACETYLTRANSFERASE 10"/>
    <property type="match status" value="1"/>
</dbReference>
<gene>
    <name evidence="2" type="primary">NAT10_5</name>
    <name evidence="2" type="ORF">OS493_039094</name>
</gene>
<dbReference type="GO" id="GO:0005730">
    <property type="term" value="C:nucleolus"/>
    <property type="evidence" value="ECO:0007669"/>
    <property type="project" value="TreeGrafter"/>
</dbReference>
<dbReference type="GO" id="GO:1904812">
    <property type="term" value="P:rRNA acetylation involved in maturation of SSU-rRNA"/>
    <property type="evidence" value="ECO:0007669"/>
    <property type="project" value="TreeGrafter"/>
</dbReference>
<keyword evidence="3" id="KW-1185">Reference proteome</keyword>
<dbReference type="GO" id="GO:0000049">
    <property type="term" value="F:tRNA binding"/>
    <property type="evidence" value="ECO:0007669"/>
    <property type="project" value="TreeGrafter"/>
</dbReference>
<dbReference type="GO" id="GO:0030686">
    <property type="term" value="C:90S preribosome"/>
    <property type="evidence" value="ECO:0007669"/>
    <property type="project" value="TreeGrafter"/>
</dbReference>
<evidence type="ECO:0000313" key="3">
    <source>
        <dbReference type="Proteomes" id="UP001163046"/>
    </source>
</evidence>
<dbReference type="InterPro" id="IPR032672">
    <property type="entry name" value="TmcA/NAT10/Kre33"/>
</dbReference>
<proteinExistence type="predicted"/>
<dbReference type="GO" id="GO:1990883">
    <property type="term" value="F:18S rRNA cytidine N-acetyltransferase activity"/>
    <property type="evidence" value="ECO:0007669"/>
    <property type="project" value="TreeGrafter"/>
</dbReference>
<sequence length="123" mass="13717">MLKNKSVKKEIKGLTKGELEAVLTTYGHQTVDLYSRNMVDYHLITDLLPAVSSAWKYQRSAFGVHDLEEILSGLGLQHKTIANPEKELELPSSQLLAMFNRTISKVAYSVLNSVLESSPLTVK</sequence>
<evidence type="ECO:0000313" key="2">
    <source>
        <dbReference type="EMBL" id="KAJ7375754.1"/>
    </source>
</evidence>
<name>A0A9W9Z7C1_9CNID</name>